<proteinExistence type="predicted"/>
<dbReference type="RefSeq" id="WP_083952118.1">
    <property type="nucleotide sequence ID" value="NZ_FTOG01000006.1"/>
</dbReference>
<feature type="chain" id="PRO_5013269810" evidence="1">
    <location>
        <begin position="38"/>
        <end position="206"/>
    </location>
</feature>
<protein>
    <submittedName>
        <fullName evidence="2">Type VI secretion system VasI, EvfG, VC_A0118</fullName>
    </submittedName>
</protein>
<feature type="signal peptide" evidence="1">
    <location>
        <begin position="1"/>
        <end position="37"/>
    </location>
</feature>
<name>A0A1N7MT63_9RHOB</name>
<keyword evidence="3" id="KW-1185">Reference proteome</keyword>
<dbReference type="Pfam" id="PF11319">
    <property type="entry name" value="VasI"/>
    <property type="match status" value="1"/>
</dbReference>
<evidence type="ECO:0000313" key="3">
    <source>
        <dbReference type="Proteomes" id="UP000186221"/>
    </source>
</evidence>
<reference evidence="3" key="1">
    <citation type="submission" date="2017-01" db="EMBL/GenBank/DDBJ databases">
        <authorList>
            <person name="Varghese N."/>
            <person name="Submissions S."/>
        </authorList>
    </citation>
    <scope>NUCLEOTIDE SEQUENCE [LARGE SCALE GENOMIC DNA]</scope>
    <source>
        <strain evidence="3">DSM 19945</strain>
    </source>
</reference>
<keyword evidence="1" id="KW-0732">Signal</keyword>
<accession>A0A1N7MT63</accession>
<organism evidence="2 3">
    <name type="scientific">Rhodobacter aestuarii</name>
    <dbReference type="NCBI Taxonomy" id="453582"/>
    <lineage>
        <taxon>Bacteria</taxon>
        <taxon>Pseudomonadati</taxon>
        <taxon>Pseudomonadota</taxon>
        <taxon>Alphaproteobacteria</taxon>
        <taxon>Rhodobacterales</taxon>
        <taxon>Rhodobacter group</taxon>
        <taxon>Rhodobacter</taxon>
    </lineage>
</organism>
<dbReference type="Proteomes" id="UP000186221">
    <property type="component" value="Unassembled WGS sequence"/>
</dbReference>
<evidence type="ECO:0000256" key="1">
    <source>
        <dbReference type="SAM" id="SignalP"/>
    </source>
</evidence>
<sequence>MTRTLSSRSAFLRDFNSACGRAALVLTLLCVPSAMMASEAAVEGTSCQDMDVPCRVGEMDNWALIDTPAQGDTPAALSVGIYSDAPVSTLFDRQDFARLSVTCSENRTSLRLRFPGNVLSDVADYGKVMVGLDNEDPREVLFSRAETDDTLGLMIGSQAVPFVVQLMGARSVQLSVTSLADRPLEASFSLAGLGAAMVPLRRACNW</sequence>
<dbReference type="InterPro" id="IPR017738">
    <property type="entry name" value="T6SS-assoc_VCA0118"/>
</dbReference>
<gene>
    <name evidence="2" type="ORF">SAMN05421580_106171</name>
</gene>
<dbReference type="AlphaFoldDB" id="A0A1N7MT63"/>
<dbReference type="EMBL" id="FTOG01000006">
    <property type="protein sequence ID" value="SIS89296.1"/>
    <property type="molecule type" value="Genomic_DNA"/>
</dbReference>
<dbReference type="OrthoDB" id="7831428at2"/>
<evidence type="ECO:0000313" key="2">
    <source>
        <dbReference type="EMBL" id="SIS89296.1"/>
    </source>
</evidence>